<accession>A0A9D0Z0H2</accession>
<dbReference type="Gene3D" id="3.30.700.10">
    <property type="entry name" value="Glycoprotein, Type 4 Pilin"/>
    <property type="match status" value="1"/>
</dbReference>
<sequence>MRVRGKKGFTLIELLVVIMIIGIILVISIPAVVNLQKSQNAKKFDYFTTIVKE</sequence>
<dbReference type="Proteomes" id="UP000886725">
    <property type="component" value="Unassembled WGS sequence"/>
</dbReference>
<evidence type="ECO:0000313" key="2">
    <source>
        <dbReference type="EMBL" id="HIQ65288.1"/>
    </source>
</evidence>
<reference evidence="2" key="2">
    <citation type="journal article" date="2021" name="PeerJ">
        <title>Extensive microbial diversity within the chicken gut microbiome revealed by metagenomics and culture.</title>
        <authorList>
            <person name="Gilroy R."/>
            <person name="Ravi A."/>
            <person name="Getino M."/>
            <person name="Pursley I."/>
            <person name="Horton D.L."/>
            <person name="Alikhan N.F."/>
            <person name="Baker D."/>
            <person name="Gharbi K."/>
            <person name="Hall N."/>
            <person name="Watson M."/>
            <person name="Adriaenssens E.M."/>
            <person name="Foster-Nyarko E."/>
            <person name="Jarju S."/>
            <person name="Secka A."/>
            <person name="Antonio M."/>
            <person name="Oren A."/>
            <person name="Chaudhuri R.R."/>
            <person name="La Ragione R."/>
            <person name="Hildebrand F."/>
            <person name="Pallen M.J."/>
        </authorList>
    </citation>
    <scope>NUCLEOTIDE SEQUENCE</scope>
    <source>
        <strain evidence="2">CHK165-10780</strain>
    </source>
</reference>
<keyword evidence="1" id="KW-0812">Transmembrane</keyword>
<dbReference type="SUPFAM" id="SSF54523">
    <property type="entry name" value="Pili subunits"/>
    <property type="match status" value="1"/>
</dbReference>
<dbReference type="NCBIfam" id="TIGR02532">
    <property type="entry name" value="IV_pilin_GFxxxE"/>
    <property type="match status" value="1"/>
</dbReference>
<gene>
    <name evidence="2" type="ORF">IAC85_06080</name>
</gene>
<evidence type="ECO:0000256" key="1">
    <source>
        <dbReference type="SAM" id="Phobius"/>
    </source>
</evidence>
<dbReference type="Pfam" id="PF07963">
    <property type="entry name" value="N_methyl"/>
    <property type="match status" value="1"/>
</dbReference>
<dbReference type="AlphaFoldDB" id="A0A9D0Z0H2"/>
<dbReference type="EMBL" id="DVFU01000114">
    <property type="protein sequence ID" value="HIQ65288.1"/>
    <property type="molecule type" value="Genomic_DNA"/>
</dbReference>
<evidence type="ECO:0000313" key="3">
    <source>
        <dbReference type="Proteomes" id="UP000886725"/>
    </source>
</evidence>
<dbReference type="InterPro" id="IPR045584">
    <property type="entry name" value="Pilin-like"/>
</dbReference>
<feature type="transmembrane region" description="Helical" evidence="1">
    <location>
        <begin position="12"/>
        <end position="33"/>
    </location>
</feature>
<proteinExistence type="predicted"/>
<dbReference type="PROSITE" id="PS00409">
    <property type="entry name" value="PROKAR_NTER_METHYL"/>
    <property type="match status" value="1"/>
</dbReference>
<feature type="non-terminal residue" evidence="2">
    <location>
        <position position="53"/>
    </location>
</feature>
<keyword evidence="1" id="KW-1133">Transmembrane helix</keyword>
<dbReference type="InterPro" id="IPR012902">
    <property type="entry name" value="N_methyl_site"/>
</dbReference>
<protein>
    <submittedName>
        <fullName evidence="2">Prepilin-type N-terminal cleavage/methylation domain-containing protein</fullName>
    </submittedName>
</protein>
<name>A0A9D0Z0H2_9FIRM</name>
<keyword evidence="1" id="KW-0472">Membrane</keyword>
<organism evidence="2 3">
    <name type="scientific">Candidatus Faecenecus gallistercoris</name>
    <dbReference type="NCBI Taxonomy" id="2840793"/>
    <lineage>
        <taxon>Bacteria</taxon>
        <taxon>Bacillati</taxon>
        <taxon>Bacillota</taxon>
        <taxon>Bacillota incertae sedis</taxon>
        <taxon>Candidatus Faecenecus</taxon>
    </lineage>
</organism>
<reference evidence="2" key="1">
    <citation type="submission" date="2020-10" db="EMBL/GenBank/DDBJ databases">
        <authorList>
            <person name="Gilroy R."/>
        </authorList>
    </citation>
    <scope>NUCLEOTIDE SEQUENCE</scope>
    <source>
        <strain evidence="2">CHK165-10780</strain>
    </source>
</reference>
<comment type="caution">
    <text evidence="2">The sequence shown here is derived from an EMBL/GenBank/DDBJ whole genome shotgun (WGS) entry which is preliminary data.</text>
</comment>